<sequence>MKYTVKVDKLVVKTLQALDKQTARRIYARLAELADDPYALRLSKPLKMLPGRRSSRVGDWRIIYRVEEESRTIMITAVKSREKAYK</sequence>
<dbReference type="InterPro" id="IPR035093">
    <property type="entry name" value="RelE/ParE_toxin_dom_sf"/>
</dbReference>
<reference evidence="2" key="1">
    <citation type="journal article" date="2020" name="mSystems">
        <title>Genome- and Community-Level Interaction Insights into Carbon Utilization and Element Cycling Functions of Hydrothermarchaeota in Hydrothermal Sediment.</title>
        <authorList>
            <person name="Zhou Z."/>
            <person name="Liu Y."/>
            <person name="Xu W."/>
            <person name="Pan J."/>
            <person name="Luo Z.H."/>
            <person name="Li M."/>
        </authorList>
    </citation>
    <scope>NUCLEOTIDE SEQUENCE [LARGE SCALE GENOMIC DNA]</scope>
    <source>
        <strain evidence="2">SpSt-548</strain>
    </source>
</reference>
<proteinExistence type="predicted"/>
<accession>A0A7V4LC11</accession>
<dbReference type="Gene3D" id="3.30.2310.20">
    <property type="entry name" value="RelE-like"/>
    <property type="match status" value="1"/>
</dbReference>
<dbReference type="PANTHER" id="PTHR38813">
    <property type="match status" value="1"/>
</dbReference>
<evidence type="ECO:0000256" key="1">
    <source>
        <dbReference type="ARBA" id="ARBA00022649"/>
    </source>
</evidence>
<evidence type="ECO:0000313" key="2">
    <source>
        <dbReference type="EMBL" id="HGS04214.1"/>
    </source>
</evidence>
<protein>
    <submittedName>
        <fullName evidence="2">Type II toxin-antitoxin system RelE/ParE family toxin</fullName>
    </submittedName>
</protein>
<name>A0A7V4LC11_9BACT</name>
<comment type="caution">
    <text evidence="2">The sequence shown here is derived from an EMBL/GenBank/DDBJ whole genome shotgun (WGS) entry which is preliminary data.</text>
</comment>
<dbReference type="EMBL" id="DSXI01000026">
    <property type="protein sequence ID" value="HGS04214.1"/>
    <property type="molecule type" value="Genomic_DNA"/>
</dbReference>
<gene>
    <name evidence="2" type="ORF">ENT08_00455</name>
</gene>
<dbReference type="AlphaFoldDB" id="A0A7V4LC11"/>
<keyword evidence="1" id="KW-1277">Toxin-antitoxin system</keyword>
<dbReference type="InterPro" id="IPR052747">
    <property type="entry name" value="TA_system_RelE_toxin"/>
</dbReference>
<dbReference type="PANTHER" id="PTHR38813:SF1">
    <property type="entry name" value="TOXIN RELE1-RELATED"/>
    <property type="match status" value="1"/>
</dbReference>
<dbReference type="SUPFAM" id="SSF143011">
    <property type="entry name" value="RelE-like"/>
    <property type="match status" value="1"/>
</dbReference>
<organism evidence="2">
    <name type="scientific">Desulfobacca acetoxidans</name>
    <dbReference type="NCBI Taxonomy" id="60893"/>
    <lineage>
        <taxon>Bacteria</taxon>
        <taxon>Pseudomonadati</taxon>
        <taxon>Thermodesulfobacteriota</taxon>
        <taxon>Desulfobaccia</taxon>
        <taxon>Desulfobaccales</taxon>
        <taxon>Desulfobaccaceae</taxon>
        <taxon>Desulfobacca</taxon>
    </lineage>
</organism>
<dbReference type="InterPro" id="IPR007712">
    <property type="entry name" value="RelE/ParE_toxin"/>
</dbReference>
<dbReference type="Pfam" id="PF05016">
    <property type="entry name" value="ParE_toxin"/>
    <property type="match status" value="1"/>
</dbReference>